<sequence>MTKTLSITKAREDLTNLVDRANRLLDEFVITVNGSPAAVIMSAAEYESWKETNEIMSDPGLMKSIRKGEKELNEGKGLDWEEVKKELKLNVQD</sequence>
<dbReference type="InterPro" id="IPR036165">
    <property type="entry name" value="YefM-like_sf"/>
</dbReference>
<comment type="similarity">
    <text evidence="1 2">Belongs to the phD/YefM antitoxin family.</text>
</comment>
<dbReference type="InterPro" id="IPR051405">
    <property type="entry name" value="phD/YefM_antitoxin"/>
</dbReference>
<dbReference type="Gene3D" id="1.10.1220.170">
    <property type="match status" value="1"/>
</dbReference>
<dbReference type="InterPro" id="IPR006442">
    <property type="entry name" value="Antitoxin_Phd/YefM"/>
</dbReference>
<dbReference type="Pfam" id="PF02604">
    <property type="entry name" value="PhdYeFM_antitox"/>
    <property type="match status" value="1"/>
</dbReference>
<dbReference type="PANTHER" id="PTHR33713">
    <property type="entry name" value="ANTITOXIN YAFN-RELATED"/>
    <property type="match status" value="1"/>
</dbReference>
<dbReference type="SUPFAM" id="SSF143120">
    <property type="entry name" value="YefM-like"/>
    <property type="match status" value="1"/>
</dbReference>
<evidence type="ECO:0000313" key="4">
    <source>
        <dbReference type="Proteomes" id="UP000034774"/>
    </source>
</evidence>
<protein>
    <recommendedName>
        <fullName evidence="2">Antitoxin</fullName>
    </recommendedName>
</protein>
<organism evidence="3 4">
    <name type="scientific">Candidatus Woesebacteria bacterium GW2011_GWB1_39_10</name>
    <dbReference type="NCBI Taxonomy" id="1618572"/>
    <lineage>
        <taxon>Bacteria</taxon>
        <taxon>Candidatus Woeseibacteriota</taxon>
    </lineage>
</organism>
<reference evidence="3 4" key="1">
    <citation type="journal article" date="2015" name="Nature">
        <title>rRNA introns, odd ribosomes, and small enigmatic genomes across a large radiation of phyla.</title>
        <authorList>
            <person name="Brown C.T."/>
            <person name="Hug L.A."/>
            <person name="Thomas B.C."/>
            <person name="Sharon I."/>
            <person name="Castelle C.J."/>
            <person name="Singh A."/>
            <person name="Wilkins M.J."/>
            <person name="Williams K.H."/>
            <person name="Banfield J.F."/>
        </authorList>
    </citation>
    <scope>NUCLEOTIDE SEQUENCE [LARGE SCALE GENOMIC DNA]</scope>
</reference>
<dbReference type="STRING" id="1618572.UT17_C0003G0234"/>
<dbReference type="PANTHER" id="PTHR33713:SF6">
    <property type="entry name" value="ANTITOXIN YEFM"/>
    <property type="match status" value="1"/>
</dbReference>
<accession>A0A0G0PS91</accession>
<evidence type="ECO:0000256" key="1">
    <source>
        <dbReference type="ARBA" id="ARBA00009981"/>
    </source>
</evidence>
<gene>
    <name evidence="3" type="ORF">UT17_C0003G0234</name>
</gene>
<evidence type="ECO:0000256" key="2">
    <source>
        <dbReference type="RuleBase" id="RU362080"/>
    </source>
</evidence>
<dbReference type="Gene3D" id="3.40.1620.10">
    <property type="entry name" value="YefM-like domain"/>
    <property type="match status" value="1"/>
</dbReference>
<comment type="function">
    <text evidence="2">Antitoxin component of a type II toxin-antitoxin (TA) system.</text>
</comment>
<dbReference type="Proteomes" id="UP000034774">
    <property type="component" value="Unassembled WGS sequence"/>
</dbReference>
<proteinExistence type="inferred from homology"/>
<comment type="caution">
    <text evidence="3">The sequence shown here is derived from an EMBL/GenBank/DDBJ whole genome shotgun (WGS) entry which is preliminary data.</text>
</comment>
<dbReference type="NCBIfam" id="TIGR01552">
    <property type="entry name" value="phd_fam"/>
    <property type="match status" value="1"/>
</dbReference>
<evidence type="ECO:0000313" key="3">
    <source>
        <dbReference type="EMBL" id="KKQ92211.1"/>
    </source>
</evidence>
<dbReference type="AlphaFoldDB" id="A0A0G0PS91"/>
<dbReference type="EMBL" id="LBVU01000003">
    <property type="protein sequence ID" value="KKQ92211.1"/>
    <property type="molecule type" value="Genomic_DNA"/>
</dbReference>
<name>A0A0G0PS91_9BACT</name>